<dbReference type="RefSeq" id="WP_042211941.1">
    <property type="nucleotide sequence ID" value="NZ_BBLU01000001.1"/>
</dbReference>
<sequence>MNDFGMNAMYRQTERMDLDRRVEERRAQLAAIGADTPREPLAARLRAWLAHPVRAARRASAIRRAYA</sequence>
<dbReference type="AlphaFoldDB" id="A0A1H6UAI1"/>
<dbReference type="STRING" id="1043493.SAMN05421637_0331"/>
<name>A0A1H6UAI1_9MICO</name>
<evidence type="ECO:0000313" key="2">
    <source>
        <dbReference type="Proteomes" id="UP000183315"/>
    </source>
</evidence>
<gene>
    <name evidence="1" type="ORF">SAMN05421637_0331</name>
</gene>
<keyword evidence="2" id="KW-1185">Reference proteome</keyword>
<accession>A0A1H6UAI1</accession>
<reference evidence="2" key="1">
    <citation type="submission" date="2016-10" db="EMBL/GenBank/DDBJ databases">
        <authorList>
            <person name="Varghese N."/>
        </authorList>
    </citation>
    <scope>NUCLEOTIDE SEQUENCE [LARGE SCALE GENOMIC DNA]</scope>
    <source>
        <strain evidence="2">DSM 24868</strain>
    </source>
</reference>
<dbReference type="Proteomes" id="UP000183315">
    <property type="component" value="Unassembled WGS sequence"/>
</dbReference>
<organism evidence="1 2">
    <name type="scientific">Demequina mangrovi</name>
    <dbReference type="NCBI Taxonomy" id="1043493"/>
    <lineage>
        <taxon>Bacteria</taxon>
        <taxon>Bacillati</taxon>
        <taxon>Actinomycetota</taxon>
        <taxon>Actinomycetes</taxon>
        <taxon>Micrococcales</taxon>
        <taxon>Demequinaceae</taxon>
        <taxon>Demequina</taxon>
    </lineage>
</organism>
<proteinExistence type="predicted"/>
<evidence type="ECO:0000313" key="1">
    <source>
        <dbReference type="EMBL" id="SEI89398.1"/>
    </source>
</evidence>
<protein>
    <submittedName>
        <fullName evidence="1">Uncharacterized protein</fullName>
    </submittedName>
</protein>
<dbReference type="EMBL" id="FNZI01000001">
    <property type="protein sequence ID" value="SEI89398.1"/>
    <property type="molecule type" value="Genomic_DNA"/>
</dbReference>